<organism evidence="1">
    <name type="scientific">Nocardia globerula</name>
    <dbReference type="NCBI Taxonomy" id="1818"/>
    <lineage>
        <taxon>Bacteria</taxon>
        <taxon>Bacillati</taxon>
        <taxon>Actinomycetota</taxon>
        <taxon>Actinomycetes</taxon>
        <taxon>Mycobacteriales</taxon>
        <taxon>Nocardiaceae</taxon>
        <taxon>Nocardia</taxon>
    </lineage>
</organism>
<proteinExistence type="predicted"/>
<name>A0A652YQK9_NOCGL</name>
<reference evidence="1" key="1">
    <citation type="submission" date="2019-07" db="EMBL/GenBank/DDBJ databases">
        <title>Genomic Encyclopedia of Type Strains, Phase IV (KMG-IV): sequencing the most valuable type-strain genomes for metagenomic binning, comparative biology and taxonomic classification.</title>
        <authorList>
            <person name="Goeker M."/>
        </authorList>
    </citation>
    <scope>NUCLEOTIDE SEQUENCE</scope>
    <source>
        <strain evidence="1">DSM 44596</strain>
    </source>
</reference>
<sequence>MAGEKIFVIDRILTERGCGKRFVDAYTTQYVPRAQLRGMTLTNILVSPPLWIEDETNIVTITWTVDGTSGWWKMTRQGRADQESSQWWERHSALTIERSRTMAADAADIEGLSDV</sequence>
<dbReference type="AlphaFoldDB" id="A0A652YQK9"/>
<evidence type="ECO:0000313" key="1">
    <source>
        <dbReference type="EMBL" id="TYQ04858.1"/>
    </source>
</evidence>
<dbReference type="EMBL" id="VNIQ01000003">
    <property type="protein sequence ID" value="TYQ04858.1"/>
    <property type="molecule type" value="Genomic_DNA"/>
</dbReference>
<gene>
    <name evidence="1" type="ORF">FNL38_103209</name>
</gene>
<comment type="caution">
    <text evidence="1">The sequence shown here is derived from an EMBL/GenBank/DDBJ whole genome shotgun (WGS) entry which is preliminary data.</text>
</comment>
<accession>A0A652YQK9</accession>
<evidence type="ECO:0008006" key="2">
    <source>
        <dbReference type="Google" id="ProtNLM"/>
    </source>
</evidence>
<protein>
    <recommendedName>
        <fullName evidence="2">NIPSNAP protein</fullName>
    </recommendedName>
</protein>